<gene>
    <name evidence="2" type="ORF">POBO1169_LOCUS9767</name>
</gene>
<dbReference type="AlphaFoldDB" id="A0A7S0WJ65"/>
<proteinExistence type="predicted"/>
<keyword evidence="1" id="KW-0812">Transmembrane</keyword>
<dbReference type="EMBL" id="HBFA01019061">
    <property type="protein sequence ID" value="CAD8668926.1"/>
    <property type="molecule type" value="Transcribed_RNA"/>
</dbReference>
<keyword evidence="1" id="KW-0472">Membrane</keyword>
<keyword evidence="1" id="KW-1133">Transmembrane helix</keyword>
<feature type="transmembrane region" description="Helical" evidence="1">
    <location>
        <begin position="183"/>
        <end position="203"/>
    </location>
</feature>
<evidence type="ECO:0000313" key="2">
    <source>
        <dbReference type="EMBL" id="CAD8668926.1"/>
    </source>
</evidence>
<reference evidence="2" key="1">
    <citation type="submission" date="2021-01" db="EMBL/GenBank/DDBJ databases">
        <authorList>
            <person name="Corre E."/>
            <person name="Pelletier E."/>
            <person name="Niang G."/>
            <person name="Scheremetjew M."/>
            <person name="Finn R."/>
            <person name="Kale V."/>
            <person name="Holt S."/>
            <person name="Cochrane G."/>
            <person name="Meng A."/>
            <person name="Brown T."/>
            <person name="Cohen L."/>
        </authorList>
    </citation>
    <scope>NUCLEOTIDE SEQUENCE</scope>
    <source>
        <strain evidence="2">CCMP722</strain>
    </source>
</reference>
<evidence type="ECO:0000256" key="1">
    <source>
        <dbReference type="SAM" id="Phobius"/>
    </source>
</evidence>
<name>A0A7S0WJ65_9CHLO</name>
<protein>
    <submittedName>
        <fullName evidence="2">Uncharacterized protein</fullName>
    </submittedName>
</protein>
<sequence length="214" mass="22112">MQATLSAQSSIFVAPRLSKAASTSKVTTCAPARAAQPVRCMAFDAKKAAQTTVSTAASLALLVSPAMAEYSISDDLKGLFDAPKAAVEAVEAKVAAPTEAPPAKTIKLSAAKPAPALAEISPAESEELKIKALALKAELQAGLGKPVEVKKVKNFTKPAPVEPTTYQAPAAPKVKEEGGDPSFLVAMLVLFSPFLLVTGYNVVNLVGAVNRKLN</sequence>
<organism evidence="2">
    <name type="scientific">Pyramimonas obovata</name>
    <dbReference type="NCBI Taxonomy" id="1411642"/>
    <lineage>
        <taxon>Eukaryota</taxon>
        <taxon>Viridiplantae</taxon>
        <taxon>Chlorophyta</taxon>
        <taxon>Pyramimonadophyceae</taxon>
        <taxon>Pyramimonadales</taxon>
        <taxon>Pyramimonadaceae</taxon>
        <taxon>Pyramimonas</taxon>
        <taxon>Pyramimonas incertae sedis</taxon>
    </lineage>
</organism>
<accession>A0A7S0WJ65</accession>